<dbReference type="AlphaFoldDB" id="A0A251X591"/>
<accession>A0A251X591</accession>
<evidence type="ECO:0000256" key="3">
    <source>
        <dbReference type="ARBA" id="ARBA00022692"/>
    </source>
</evidence>
<gene>
    <name evidence="7" type="ORF">TPSD3_13995</name>
</gene>
<reference evidence="7 8" key="1">
    <citation type="submission" date="2016-12" db="EMBL/GenBank/DDBJ databases">
        <title>Thioflexothrix psekupsii D3 genome sequencing and assembly.</title>
        <authorList>
            <person name="Fomenkov A."/>
            <person name="Vincze T."/>
            <person name="Grabovich M."/>
            <person name="Anton B.P."/>
            <person name="Dubinina G."/>
            <person name="Orlova M."/>
            <person name="Belousova E."/>
            <person name="Roberts R.J."/>
        </authorList>
    </citation>
    <scope>NUCLEOTIDE SEQUENCE [LARGE SCALE GENOMIC DNA]</scope>
    <source>
        <strain evidence="7">D3</strain>
    </source>
</reference>
<organism evidence="7 8">
    <name type="scientific">Thioflexithrix psekupsensis</name>
    <dbReference type="NCBI Taxonomy" id="1570016"/>
    <lineage>
        <taxon>Bacteria</taxon>
        <taxon>Pseudomonadati</taxon>
        <taxon>Pseudomonadota</taxon>
        <taxon>Gammaproteobacteria</taxon>
        <taxon>Thiotrichales</taxon>
        <taxon>Thioflexithrix</taxon>
    </lineage>
</organism>
<feature type="transmembrane region" description="Helical" evidence="6">
    <location>
        <begin position="91"/>
        <end position="111"/>
    </location>
</feature>
<comment type="subcellular location">
    <subcellularLocation>
        <location evidence="1">Cell membrane</location>
        <topology evidence="1">Multi-pass membrane protein</topology>
    </subcellularLocation>
</comment>
<evidence type="ECO:0000256" key="1">
    <source>
        <dbReference type="ARBA" id="ARBA00004651"/>
    </source>
</evidence>
<evidence type="ECO:0000313" key="7">
    <source>
        <dbReference type="EMBL" id="OUD12664.1"/>
    </source>
</evidence>
<evidence type="ECO:0000256" key="6">
    <source>
        <dbReference type="SAM" id="Phobius"/>
    </source>
</evidence>
<keyword evidence="4 6" id="KW-1133">Transmembrane helix</keyword>
<keyword evidence="2" id="KW-1003">Cell membrane</keyword>
<evidence type="ECO:0000256" key="4">
    <source>
        <dbReference type="ARBA" id="ARBA00022989"/>
    </source>
</evidence>
<dbReference type="InterPro" id="IPR005598">
    <property type="entry name" value="ATP_synth_I"/>
</dbReference>
<dbReference type="EMBL" id="MSLT01000023">
    <property type="protein sequence ID" value="OUD12664.1"/>
    <property type="molecule type" value="Genomic_DNA"/>
</dbReference>
<dbReference type="Pfam" id="PF03899">
    <property type="entry name" value="ATP-synt_I"/>
    <property type="match status" value="1"/>
</dbReference>
<dbReference type="Proteomes" id="UP000194798">
    <property type="component" value="Unassembled WGS sequence"/>
</dbReference>
<protein>
    <recommendedName>
        <fullName evidence="9">ATP synthase subunit I</fullName>
    </recommendedName>
</protein>
<keyword evidence="8" id="KW-1185">Reference proteome</keyword>
<feature type="transmembrane region" description="Helical" evidence="6">
    <location>
        <begin position="63"/>
        <end position="85"/>
    </location>
</feature>
<keyword evidence="5 6" id="KW-0472">Membrane</keyword>
<dbReference type="GO" id="GO:0005886">
    <property type="term" value="C:plasma membrane"/>
    <property type="evidence" value="ECO:0007669"/>
    <property type="project" value="UniProtKB-SubCell"/>
</dbReference>
<keyword evidence="3 6" id="KW-0812">Transmembrane</keyword>
<comment type="caution">
    <text evidence="7">The sequence shown here is derived from an EMBL/GenBank/DDBJ whole genome shotgun (WGS) entry which is preliminary data.</text>
</comment>
<proteinExistence type="predicted"/>
<evidence type="ECO:0000313" key="8">
    <source>
        <dbReference type="Proteomes" id="UP000194798"/>
    </source>
</evidence>
<evidence type="ECO:0008006" key="9">
    <source>
        <dbReference type="Google" id="ProtNLM"/>
    </source>
</evidence>
<evidence type="ECO:0000256" key="2">
    <source>
        <dbReference type="ARBA" id="ARBA00022475"/>
    </source>
</evidence>
<evidence type="ECO:0000256" key="5">
    <source>
        <dbReference type="ARBA" id="ARBA00023136"/>
    </source>
</evidence>
<name>A0A251X591_9GAMM</name>
<feature type="transmembrane region" description="Helical" evidence="6">
    <location>
        <begin position="24"/>
        <end position="42"/>
    </location>
</feature>
<sequence>MFRVQAFAVSGLALLFYIFDGQSAAQGAFYGGAIVLFNTWVTHRRLKSAQELAKIAPGREVTALYLAAIQRFVFTLVFFAVGMGWLQLDPVPMLVGFGVVQLSYFVSGFLISHKSIK</sequence>